<dbReference type="RefSeq" id="WP_006630525.1">
    <property type="nucleotide sequence ID" value="NZ_AOJD01000076.1"/>
</dbReference>
<evidence type="ECO:0000313" key="3">
    <source>
        <dbReference type="Proteomes" id="UP000011523"/>
    </source>
</evidence>
<feature type="compositionally biased region" description="Acidic residues" evidence="1">
    <location>
        <begin position="158"/>
        <end position="167"/>
    </location>
</feature>
<dbReference type="EMBL" id="AOJD01000076">
    <property type="protein sequence ID" value="ELZ33603.1"/>
    <property type="molecule type" value="Genomic_DNA"/>
</dbReference>
<dbReference type="Gene3D" id="2.60.40.10">
    <property type="entry name" value="Immunoglobulins"/>
    <property type="match status" value="1"/>
</dbReference>
<dbReference type="PATRIC" id="fig|1227485.3.peg.2837"/>
<keyword evidence="3" id="KW-1185">Reference proteome</keyword>
<protein>
    <recommendedName>
        <fullName evidence="4">CARDB domain-containing protein</fullName>
    </recommendedName>
</protein>
<organism evidence="2 3">
    <name type="scientific">Halorubrum tebenquichense DSM 14210</name>
    <dbReference type="NCBI Taxonomy" id="1227485"/>
    <lineage>
        <taxon>Archaea</taxon>
        <taxon>Methanobacteriati</taxon>
        <taxon>Methanobacteriota</taxon>
        <taxon>Stenosarchaea group</taxon>
        <taxon>Halobacteria</taxon>
        <taxon>Halobacteriales</taxon>
        <taxon>Haloferacaceae</taxon>
        <taxon>Halorubrum</taxon>
    </lineage>
</organism>
<reference evidence="2 3" key="1">
    <citation type="journal article" date="2014" name="PLoS Genet.">
        <title>Phylogenetically driven sequencing of extremely halophilic archaea reveals strategies for static and dynamic osmo-response.</title>
        <authorList>
            <person name="Becker E.A."/>
            <person name="Seitzer P.M."/>
            <person name="Tritt A."/>
            <person name="Larsen D."/>
            <person name="Krusor M."/>
            <person name="Yao A.I."/>
            <person name="Wu D."/>
            <person name="Madern D."/>
            <person name="Eisen J.A."/>
            <person name="Darling A.E."/>
            <person name="Facciotti M.T."/>
        </authorList>
    </citation>
    <scope>NUCLEOTIDE SEQUENCE [LARGE SCALE GENOMIC DNA]</scope>
    <source>
        <strain evidence="2 3">DSM 14210</strain>
    </source>
</reference>
<dbReference type="InterPro" id="IPR013783">
    <property type="entry name" value="Ig-like_fold"/>
</dbReference>
<accession>M0DFN0</accession>
<dbReference type="AlphaFoldDB" id="M0DFN0"/>
<feature type="compositionally biased region" description="Gly residues" evidence="1">
    <location>
        <begin position="175"/>
        <end position="198"/>
    </location>
</feature>
<proteinExistence type="predicted"/>
<dbReference type="Proteomes" id="UP000011523">
    <property type="component" value="Unassembled WGS sequence"/>
</dbReference>
<evidence type="ECO:0000313" key="2">
    <source>
        <dbReference type="EMBL" id="ELZ33603.1"/>
    </source>
</evidence>
<comment type="caution">
    <text evidence="2">The sequence shown here is derived from an EMBL/GenBank/DDBJ whole genome shotgun (WGS) entry which is preliminary data.</text>
</comment>
<evidence type="ECO:0008006" key="4">
    <source>
        <dbReference type="Google" id="ProtNLM"/>
    </source>
</evidence>
<name>M0DFN0_9EURY</name>
<evidence type="ECO:0000256" key="1">
    <source>
        <dbReference type="SAM" id="MobiDB-lite"/>
    </source>
</evidence>
<gene>
    <name evidence="2" type="ORF">C472_14421</name>
</gene>
<feature type="region of interest" description="Disordered" evidence="1">
    <location>
        <begin position="153"/>
        <end position="209"/>
    </location>
</feature>
<sequence>MTHTRTSAALLAALTILSAVGGAFAVGGAAAVPDARITVGTVGVAPSDPAVGERTALNVTVSNSGGSDAAANVTEVRVRDADGDVLDSVSGVGALSAGDSLDATLWTAFEEPGEKRLTVEAVANQSTTGEFVTVSRDAVIEVRPTEVSLDLRTRALDPEDLQTDDGSESPAADLGVGGIQGIFGGGGGGLDANDGGQGEESPPIADSPVEVTVVNTGTTTADRVSLRAVGTAVETGGDAGDGDDADGDADETVAVGPFVVEDVAPGEERRVIVDLGPLDRRSAVTVSAAFRADTDQRNDRGADRTAESTVTYPVREATPTVTDATVREGADGAVVVDANLGNAGSGEMTGAVVSVGDAPGVEPTPAGGEYFVGSLSGSDFVGFELEATANASVAEEIPIRVAYTERGVRYTETLTVAAPEPDDESDGGGTLGRIGVGGVGSASALASALAVVGLAGAVGVAVRSGRVGGSSDRGRDGPAP</sequence>